<dbReference type="CDD" id="cd00371">
    <property type="entry name" value="HMA"/>
    <property type="match status" value="1"/>
</dbReference>
<keyword evidence="9" id="KW-1185">Reference proteome</keyword>
<dbReference type="InterPro" id="IPR006121">
    <property type="entry name" value="HMA_dom"/>
</dbReference>
<dbReference type="EMBL" id="BDUF01000015">
    <property type="protein sequence ID" value="GAX89194.1"/>
    <property type="molecule type" value="Genomic_DNA"/>
</dbReference>
<feature type="domain" description="HMA" evidence="7">
    <location>
        <begin position="2"/>
        <end position="68"/>
    </location>
</feature>
<dbReference type="NCBIfam" id="NF033795">
    <property type="entry name" value="chaper_CopZ_Bs"/>
    <property type="match status" value="1"/>
</dbReference>
<evidence type="ECO:0000256" key="1">
    <source>
        <dbReference type="ARBA" id="ARBA00004496"/>
    </source>
</evidence>
<dbReference type="Proteomes" id="UP000217785">
    <property type="component" value="Unassembled WGS sequence"/>
</dbReference>
<dbReference type="InterPro" id="IPR000428">
    <property type="entry name" value="Cu-bd"/>
</dbReference>
<evidence type="ECO:0000256" key="2">
    <source>
        <dbReference type="ARBA" id="ARBA00015313"/>
    </source>
</evidence>
<evidence type="ECO:0000256" key="6">
    <source>
        <dbReference type="ARBA" id="ARBA00023186"/>
    </source>
</evidence>
<dbReference type="GO" id="GO:0005737">
    <property type="term" value="C:cytoplasm"/>
    <property type="evidence" value="ECO:0007669"/>
    <property type="project" value="UniProtKB-SubCell"/>
</dbReference>
<evidence type="ECO:0000313" key="8">
    <source>
        <dbReference type="EMBL" id="GAX89194.1"/>
    </source>
</evidence>
<evidence type="ECO:0000256" key="4">
    <source>
        <dbReference type="ARBA" id="ARBA00022723"/>
    </source>
</evidence>
<protein>
    <recommendedName>
        <fullName evidence="2">Copper chaperone CopZ</fullName>
    </recommendedName>
</protein>
<evidence type="ECO:0000313" key="9">
    <source>
        <dbReference type="Proteomes" id="UP000217785"/>
    </source>
</evidence>
<dbReference type="PROSITE" id="PS01047">
    <property type="entry name" value="HMA_1"/>
    <property type="match status" value="1"/>
</dbReference>
<dbReference type="InterPro" id="IPR017969">
    <property type="entry name" value="Heavy-metal-associated_CS"/>
</dbReference>
<dbReference type="PANTHER" id="PTHR46594:SF4">
    <property type="entry name" value="P-TYPE CATION-TRANSPORTING ATPASE"/>
    <property type="match status" value="1"/>
</dbReference>
<dbReference type="PRINTS" id="PR00944">
    <property type="entry name" value="CUEXPORT"/>
</dbReference>
<dbReference type="InterPro" id="IPR049740">
    <property type="entry name" value="CopZ"/>
</dbReference>
<name>A0A292YLD7_9BACL</name>
<gene>
    <name evidence="8" type="ORF">EFBL_0812</name>
</gene>
<dbReference type="OrthoDB" id="9813965at2"/>
<reference evidence="9" key="1">
    <citation type="submission" date="2017-07" db="EMBL/GenBank/DDBJ databases">
        <title>Draft genome sequence of Effusibacillus lacus strain skLN1.</title>
        <authorList>
            <person name="Watanabe M."/>
            <person name="Kojima H."/>
            <person name="Fukui M."/>
        </authorList>
    </citation>
    <scope>NUCLEOTIDE SEQUENCE [LARGE SCALE GENOMIC DNA]</scope>
    <source>
        <strain evidence="9">skLN1</strain>
    </source>
</reference>
<keyword evidence="6" id="KW-0143">Chaperone</keyword>
<keyword evidence="5" id="KW-0186">Copper</keyword>
<comment type="subcellular location">
    <subcellularLocation>
        <location evidence="1">Cytoplasm</location>
    </subcellularLocation>
</comment>
<evidence type="ECO:0000256" key="5">
    <source>
        <dbReference type="ARBA" id="ARBA00023008"/>
    </source>
</evidence>
<organism evidence="8 9">
    <name type="scientific">Effusibacillus lacus</name>
    <dbReference type="NCBI Taxonomy" id="1348429"/>
    <lineage>
        <taxon>Bacteria</taxon>
        <taxon>Bacillati</taxon>
        <taxon>Bacillota</taxon>
        <taxon>Bacilli</taxon>
        <taxon>Bacillales</taxon>
        <taxon>Alicyclobacillaceae</taxon>
        <taxon>Effusibacillus</taxon>
    </lineage>
</organism>
<dbReference type="RefSeq" id="WP_096180884.1">
    <property type="nucleotide sequence ID" value="NZ_BDUF01000015.1"/>
</dbReference>
<accession>A0A292YLD7</accession>
<sequence length="68" mass="7159">MATVTLNVKGMSCGHCVKAIEGALGELNGVERALVDLQGGTVTVEYREESVSVDQMKEAIEDAGYDVA</sequence>
<dbReference type="NCBIfam" id="TIGR00003">
    <property type="entry name" value="copper ion binding protein"/>
    <property type="match status" value="1"/>
</dbReference>
<dbReference type="InterPro" id="IPR006122">
    <property type="entry name" value="HMA_Cu_ion-bd"/>
</dbReference>
<dbReference type="InterPro" id="IPR036163">
    <property type="entry name" value="HMA_dom_sf"/>
</dbReference>
<dbReference type="GO" id="GO:0005507">
    <property type="term" value="F:copper ion binding"/>
    <property type="evidence" value="ECO:0007669"/>
    <property type="project" value="InterPro"/>
</dbReference>
<comment type="caution">
    <text evidence="8">The sequence shown here is derived from an EMBL/GenBank/DDBJ whole genome shotgun (WGS) entry which is preliminary data.</text>
</comment>
<proteinExistence type="predicted"/>
<dbReference type="Pfam" id="PF00403">
    <property type="entry name" value="HMA"/>
    <property type="match status" value="1"/>
</dbReference>
<dbReference type="Gene3D" id="3.30.70.100">
    <property type="match status" value="1"/>
</dbReference>
<dbReference type="SUPFAM" id="SSF55008">
    <property type="entry name" value="HMA, heavy metal-associated domain"/>
    <property type="match status" value="1"/>
</dbReference>
<evidence type="ECO:0000259" key="7">
    <source>
        <dbReference type="PROSITE" id="PS50846"/>
    </source>
</evidence>
<dbReference type="PROSITE" id="PS50846">
    <property type="entry name" value="HMA_2"/>
    <property type="match status" value="1"/>
</dbReference>
<keyword evidence="4" id="KW-0479">Metal-binding</keyword>
<dbReference type="GO" id="GO:0006825">
    <property type="term" value="P:copper ion transport"/>
    <property type="evidence" value="ECO:0007669"/>
    <property type="project" value="InterPro"/>
</dbReference>
<dbReference type="AlphaFoldDB" id="A0A292YLD7"/>
<evidence type="ECO:0000256" key="3">
    <source>
        <dbReference type="ARBA" id="ARBA00022490"/>
    </source>
</evidence>
<keyword evidence="3" id="KW-0963">Cytoplasm</keyword>
<dbReference type="PANTHER" id="PTHR46594">
    <property type="entry name" value="P-TYPE CATION-TRANSPORTING ATPASE"/>
    <property type="match status" value="1"/>
</dbReference>
<dbReference type="FunFam" id="3.30.70.100:FF:000005">
    <property type="entry name" value="Copper-exporting P-type ATPase A"/>
    <property type="match status" value="1"/>
</dbReference>